<dbReference type="CDD" id="cd09972">
    <property type="entry name" value="LOTUS_TDRD_OSKAR"/>
    <property type="match status" value="1"/>
</dbReference>
<dbReference type="InterPro" id="IPR050621">
    <property type="entry name" value="Tudor_domain_containing"/>
</dbReference>
<dbReference type="GO" id="GO:0005737">
    <property type="term" value="C:cytoplasm"/>
    <property type="evidence" value="ECO:0007669"/>
    <property type="project" value="UniProtKB-SubCell"/>
</dbReference>
<dbReference type="Gene3D" id="2.30.30.140">
    <property type="match status" value="1"/>
</dbReference>
<comment type="caution">
    <text evidence="7">The sequence shown here is derived from an EMBL/GenBank/DDBJ whole genome shotgun (WGS) entry which is preliminary data.</text>
</comment>
<dbReference type="InterPro" id="IPR041966">
    <property type="entry name" value="LOTUS-like"/>
</dbReference>
<dbReference type="Proteomes" id="UP001258017">
    <property type="component" value="Unassembled WGS sequence"/>
</dbReference>
<dbReference type="GO" id="GO:0030154">
    <property type="term" value="P:cell differentiation"/>
    <property type="evidence" value="ECO:0007669"/>
    <property type="project" value="UniProtKB-ARBA"/>
</dbReference>
<dbReference type="CDD" id="cd08824">
    <property type="entry name" value="LOTUS"/>
    <property type="match status" value="1"/>
</dbReference>
<feature type="compositionally biased region" description="Low complexity" evidence="5">
    <location>
        <begin position="725"/>
        <end position="743"/>
    </location>
</feature>
<evidence type="ECO:0000256" key="3">
    <source>
        <dbReference type="ARBA" id="ARBA00022737"/>
    </source>
</evidence>
<name>A0AAD9RSN5_9HYME</name>
<keyword evidence="4" id="KW-0744">Spermatogenesis</keyword>
<feature type="region of interest" description="Disordered" evidence="5">
    <location>
        <begin position="711"/>
        <end position="766"/>
    </location>
</feature>
<keyword evidence="8" id="KW-1185">Reference proteome</keyword>
<dbReference type="SMART" id="SM00333">
    <property type="entry name" value="TUDOR"/>
    <property type="match status" value="1"/>
</dbReference>
<dbReference type="SUPFAM" id="SSF63748">
    <property type="entry name" value="Tudor/PWWP/MBT"/>
    <property type="match status" value="1"/>
</dbReference>
<keyword evidence="2" id="KW-0963">Cytoplasm</keyword>
<dbReference type="EMBL" id="JAIFRP010000026">
    <property type="protein sequence ID" value="KAK2584648.1"/>
    <property type="molecule type" value="Genomic_DNA"/>
</dbReference>
<evidence type="ECO:0000313" key="7">
    <source>
        <dbReference type="EMBL" id="KAK2584648.1"/>
    </source>
</evidence>
<dbReference type="PANTHER" id="PTHR22948">
    <property type="entry name" value="TUDOR DOMAIN CONTAINING PROTEIN"/>
    <property type="match status" value="1"/>
</dbReference>
<feature type="domain" description="HTH OST-type" evidence="6">
    <location>
        <begin position="330"/>
        <end position="404"/>
    </location>
</feature>
<dbReference type="PROSITE" id="PS51644">
    <property type="entry name" value="HTH_OST"/>
    <property type="match status" value="2"/>
</dbReference>
<organism evidence="7 8">
    <name type="scientific">Odynerus spinipes</name>
    <dbReference type="NCBI Taxonomy" id="1348599"/>
    <lineage>
        <taxon>Eukaryota</taxon>
        <taxon>Metazoa</taxon>
        <taxon>Ecdysozoa</taxon>
        <taxon>Arthropoda</taxon>
        <taxon>Hexapoda</taxon>
        <taxon>Insecta</taxon>
        <taxon>Pterygota</taxon>
        <taxon>Neoptera</taxon>
        <taxon>Endopterygota</taxon>
        <taxon>Hymenoptera</taxon>
        <taxon>Apocrita</taxon>
        <taxon>Aculeata</taxon>
        <taxon>Vespoidea</taxon>
        <taxon>Vespidae</taxon>
        <taxon>Eumeninae</taxon>
        <taxon>Odynerus</taxon>
    </lineage>
</organism>
<dbReference type="Gene3D" id="3.30.420.610">
    <property type="entry name" value="LOTUS domain-like"/>
    <property type="match status" value="2"/>
</dbReference>
<keyword evidence="3" id="KW-0677">Repeat</keyword>
<evidence type="ECO:0000313" key="8">
    <source>
        <dbReference type="Proteomes" id="UP001258017"/>
    </source>
</evidence>
<keyword evidence="4" id="KW-0221">Differentiation</keyword>
<dbReference type="Pfam" id="PF00567">
    <property type="entry name" value="TUDOR"/>
    <property type="match status" value="1"/>
</dbReference>
<feature type="compositionally biased region" description="Polar residues" evidence="5">
    <location>
        <begin position="752"/>
        <end position="766"/>
    </location>
</feature>
<evidence type="ECO:0000259" key="6">
    <source>
        <dbReference type="PROSITE" id="PS51644"/>
    </source>
</evidence>
<protein>
    <recommendedName>
        <fullName evidence="6">HTH OST-type domain-containing protein</fullName>
    </recommendedName>
</protein>
<dbReference type="Pfam" id="PF12872">
    <property type="entry name" value="OST-HTH"/>
    <property type="match status" value="2"/>
</dbReference>
<dbReference type="InterPro" id="IPR002999">
    <property type="entry name" value="Tudor"/>
</dbReference>
<dbReference type="InterPro" id="IPR025605">
    <property type="entry name" value="OST-HTH/LOTUS_dom"/>
</dbReference>
<sequence>MQGNSGKRDDIQKIILALLVSQKNAISLTHLDRDYLEQEGEHIPWKEFGYISLFDYLKSMPKYIHLERINGMYYVRGIATDKSKHVSSLVARQKESSKKPAYTRKAYRPSHYYPRTQRPRIHIPANILSDIIHIVREHPNGINKEYILRKVNEKLLYINISIMDLEEQFKDLSHELFIHGNLVFPTKSRGTCLSDQIVSPETLSKVEENLQSQHTTATPKYCVSGDSDSELNVDDDNDFSFVSPCNVLNGINENNKNTTSKKKQPISMFIQETVSKCHMQGDQCNDTFMQNIKENEYNNLENNETLHISTEKECQGDINYLDNESAKILINERTRFRLERLIEKYPNGIWCAELPEKYLQEYKISLNYIELGFNSVREFTSYLPEIFECKQLQPSGDFILYNAKNKLIDVKQKDRVKNQNIAEIYSQLYQEEDQIEALPVIVSSDISNKLMPEGVMVIGETVGQISVIDLENRLQLYIEVFVEEVFTPSLFWVQLRKKKKLFNKLMEDLHAFYQEKSELYKIPPVVLEKGLNCACIYNNQWHRGIIKTVKPDLQVTVMFYDYGTLKTYPPEAIYYLHRSFSYLPAQAIPCGLYNTKPRIGEQWSRGVTHEFALRTSQKPLIATIVSTDPENNSMLVTLTDTMEEEDVHINDWLVQQNLALHGKMVRIRPRNFPYYYYLECQKYHKTNSEDLSSSKTGIIKTDKRSILSKYLTKKSTPSDSHKSSNHVSSASVNSDSQNNFSSNDSKKDIELPQQSKSESIQSNNSKGPKELIRLFEKLASISKLSSTNYKTKSDNAQLHSDTKLMNEEKDEFKKELEKIDNSNNAISSMKSDNPLPIISPNSCYVETQPQKQETCSMKLDNIDYIEKKDINMCTQQKEQKQKNIPLPNTCFTNAVNLSTDSKSYYPYYDTLPDDNITTDNINDTSKIITTRKNKINLKNIKIGVPEEILSVLKSSTLETVNDSSSQVLSVIADSQLNISGNDKTVVPDVQKPSSIVEINEKENYKSDDGSAKSCNILQEECILTNKMPHHELTTNPIDSNGNSVPVYDNCSTNLQKAMHWLGIFKSLMKTNNTHSDNSKLDSDDLSNLENNDMNTAETSTEVLSNISNTSTDNTNEEMSNLICNTGINENSLAIVEYHSQSLLKKEDNCLEYMQSDTALVENKNKEVIPTFNDNDIESDDNEWDVVGDMYDFFGNSFLPNFKINRAVRNDDENGVQITEINDDENRLEITEINDNESFNMMKDIISNSEKHIDNLKSEITETKVIKNVQCTSTSNLECIEHSDMKETKKNCSIQQIQQDKAMHVETDTVQDNIVFTDVDNTCYKPQGKAKSLALMLHKLSKGNN</sequence>
<reference evidence="7" key="1">
    <citation type="submission" date="2021-08" db="EMBL/GenBank/DDBJ databases">
        <authorList>
            <person name="Misof B."/>
            <person name="Oliver O."/>
            <person name="Podsiadlowski L."/>
            <person name="Donath A."/>
            <person name="Peters R."/>
            <person name="Mayer C."/>
            <person name="Rust J."/>
            <person name="Gunkel S."/>
            <person name="Lesny P."/>
            <person name="Martin S."/>
            <person name="Oeyen J.P."/>
            <person name="Petersen M."/>
            <person name="Panagiotis P."/>
            <person name="Wilbrandt J."/>
            <person name="Tanja T."/>
        </authorList>
    </citation>
    <scope>NUCLEOTIDE SEQUENCE</scope>
    <source>
        <strain evidence="7">GBR_01_08_01A</strain>
        <tissue evidence="7">Thorax + abdomen</tissue>
    </source>
</reference>
<evidence type="ECO:0000256" key="4">
    <source>
        <dbReference type="ARBA" id="ARBA00022871"/>
    </source>
</evidence>
<evidence type="ECO:0000256" key="5">
    <source>
        <dbReference type="SAM" id="MobiDB-lite"/>
    </source>
</evidence>
<dbReference type="GO" id="GO:0007283">
    <property type="term" value="P:spermatogenesis"/>
    <property type="evidence" value="ECO:0007669"/>
    <property type="project" value="UniProtKB-KW"/>
</dbReference>
<evidence type="ECO:0000256" key="1">
    <source>
        <dbReference type="ARBA" id="ARBA00004496"/>
    </source>
</evidence>
<gene>
    <name evidence="7" type="ORF">KPH14_006995</name>
</gene>
<accession>A0AAD9RSN5</accession>
<feature type="domain" description="HTH OST-type" evidence="6">
    <location>
        <begin position="7"/>
        <end position="79"/>
    </location>
</feature>
<comment type="subcellular location">
    <subcellularLocation>
        <location evidence="1">Cytoplasm</location>
    </subcellularLocation>
</comment>
<proteinExistence type="predicted"/>
<dbReference type="PANTHER" id="PTHR22948:SF76">
    <property type="entry name" value="FI20010P1-RELATED"/>
    <property type="match status" value="1"/>
</dbReference>
<reference evidence="7" key="2">
    <citation type="journal article" date="2023" name="Commun. Biol.">
        <title>Intrasexual cuticular hydrocarbon dimorphism in a wasp sheds light on hydrocarbon biosynthesis genes in Hymenoptera.</title>
        <authorList>
            <person name="Moris V.C."/>
            <person name="Podsiadlowski L."/>
            <person name="Martin S."/>
            <person name="Oeyen J.P."/>
            <person name="Donath A."/>
            <person name="Petersen M."/>
            <person name="Wilbrandt J."/>
            <person name="Misof B."/>
            <person name="Liedtke D."/>
            <person name="Thamm M."/>
            <person name="Scheiner R."/>
            <person name="Schmitt T."/>
            <person name="Niehuis O."/>
        </authorList>
    </citation>
    <scope>NUCLEOTIDE SEQUENCE</scope>
    <source>
        <strain evidence="7">GBR_01_08_01A</strain>
    </source>
</reference>
<evidence type="ECO:0000256" key="2">
    <source>
        <dbReference type="ARBA" id="ARBA00022490"/>
    </source>
</evidence>
<dbReference type="Gene3D" id="2.40.50.90">
    <property type="match status" value="1"/>
</dbReference>
<dbReference type="InterPro" id="IPR035437">
    <property type="entry name" value="SNase_OB-fold_sf"/>
</dbReference>